<dbReference type="Pfam" id="PF00077">
    <property type="entry name" value="RVP"/>
    <property type="match status" value="1"/>
</dbReference>
<keyword evidence="4" id="KW-0540">Nuclease</keyword>
<feature type="domain" description="Peptidase A2" evidence="8">
    <location>
        <begin position="258"/>
        <end position="337"/>
    </location>
</feature>
<dbReference type="EMBL" id="JACKWZ010000001">
    <property type="protein sequence ID" value="KAF9424740.1"/>
    <property type="molecule type" value="Genomic_DNA"/>
</dbReference>
<dbReference type="Proteomes" id="UP000648187">
    <property type="component" value="Unassembled WGS sequence"/>
</dbReference>
<evidence type="ECO:0000313" key="10">
    <source>
        <dbReference type="Proteomes" id="UP000648187"/>
    </source>
</evidence>
<dbReference type="CDD" id="cd00303">
    <property type="entry name" value="retropepsin_like"/>
    <property type="match status" value="1"/>
</dbReference>
<keyword evidence="3" id="KW-0548">Nucleotidyltransferase</keyword>
<evidence type="ECO:0000256" key="7">
    <source>
        <dbReference type="SAM" id="MobiDB-lite"/>
    </source>
</evidence>
<evidence type="ECO:0000256" key="2">
    <source>
        <dbReference type="ARBA" id="ARBA00022679"/>
    </source>
</evidence>
<feature type="region of interest" description="Disordered" evidence="7">
    <location>
        <begin position="191"/>
        <end position="211"/>
    </location>
</feature>
<dbReference type="GO" id="GO:0004519">
    <property type="term" value="F:endonuclease activity"/>
    <property type="evidence" value="ECO:0007669"/>
    <property type="project" value="UniProtKB-KW"/>
</dbReference>
<dbReference type="InterPro" id="IPR021109">
    <property type="entry name" value="Peptidase_aspartic_dom_sf"/>
</dbReference>
<evidence type="ECO:0000256" key="3">
    <source>
        <dbReference type="ARBA" id="ARBA00022695"/>
    </source>
</evidence>
<name>A0A835GU95_SPOEX</name>
<sequence length="506" mass="56850">MFYMDPAVLENFLKAIRDAVAGNRNEDDVVLPPFDPEKNDNGAENWCNNIDTVAKDRGWSSITTVSKAGKALKGSALLWFETWDPDEGRSWENFKTSIKDLYPEKKNLSEKLSKAVLYTSDVAETYCEYAREKLRLFRNTKVMFSEEQLVELVCGGISDINIRMASFNSRVNSTSELISLFTTYIKNPRKRPTETINTPSTNKRLKPESLNPSNPPTCFLCNKTGHKRDAEKSASNSVNCSTNGNLSLTDIKICDRPIKALIDSGASCSILKRSIANSFGRRLEPCSTSLKGIGNGMITISSKISLPVRFSNDYLEIEFCVANDTDCHYDCLIGRNVVQNPNIAIVIDTNGCRLKRINYTESVNALNLTTTIDNHIQVLMELTSHLDSSLQRKIKSIFDKFSKVLPSSDYISTVKTGEMIIRLKKDEVNEDGDPPKFFIPKGYRLSLLRLFHDENCHVGYNKTLTKISENFWFPSLAAFTKKYIGHCLVCVKGKNHSGQNKASFTP</sequence>
<evidence type="ECO:0000259" key="8">
    <source>
        <dbReference type="PROSITE" id="PS50175"/>
    </source>
</evidence>
<dbReference type="PROSITE" id="PS00141">
    <property type="entry name" value="ASP_PROTEASE"/>
    <property type="match status" value="1"/>
</dbReference>
<dbReference type="EC" id="2.7.7.49" evidence="1"/>
<dbReference type="AlphaFoldDB" id="A0A835GU95"/>
<evidence type="ECO:0000256" key="4">
    <source>
        <dbReference type="ARBA" id="ARBA00022722"/>
    </source>
</evidence>
<keyword evidence="10" id="KW-1185">Reference proteome</keyword>
<dbReference type="InterPro" id="IPR001995">
    <property type="entry name" value="Peptidase_A2_cat"/>
</dbReference>
<organism evidence="9 10">
    <name type="scientific">Spodoptera exigua</name>
    <name type="common">Beet armyworm</name>
    <name type="synonym">Noctua fulgens</name>
    <dbReference type="NCBI Taxonomy" id="7107"/>
    <lineage>
        <taxon>Eukaryota</taxon>
        <taxon>Metazoa</taxon>
        <taxon>Ecdysozoa</taxon>
        <taxon>Arthropoda</taxon>
        <taxon>Hexapoda</taxon>
        <taxon>Insecta</taxon>
        <taxon>Pterygota</taxon>
        <taxon>Neoptera</taxon>
        <taxon>Endopterygota</taxon>
        <taxon>Lepidoptera</taxon>
        <taxon>Glossata</taxon>
        <taxon>Ditrysia</taxon>
        <taxon>Noctuoidea</taxon>
        <taxon>Noctuidae</taxon>
        <taxon>Amphipyrinae</taxon>
        <taxon>Spodoptera</taxon>
    </lineage>
</organism>
<evidence type="ECO:0000256" key="5">
    <source>
        <dbReference type="ARBA" id="ARBA00022759"/>
    </source>
</evidence>
<dbReference type="PANTHER" id="PTHR37984">
    <property type="entry name" value="PROTEIN CBG26694"/>
    <property type="match status" value="1"/>
</dbReference>
<dbReference type="Gene3D" id="1.10.340.70">
    <property type="match status" value="1"/>
</dbReference>
<proteinExistence type="predicted"/>
<protein>
    <recommendedName>
        <fullName evidence="1">RNA-directed DNA polymerase</fullName>
        <ecNumber evidence="1">2.7.7.49</ecNumber>
    </recommendedName>
</protein>
<evidence type="ECO:0000256" key="1">
    <source>
        <dbReference type="ARBA" id="ARBA00012493"/>
    </source>
</evidence>
<dbReference type="InterPro" id="IPR018061">
    <property type="entry name" value="Retropepsins"/>
</dbReference>
<dbReference type="InterPro" id="IPR050951">
    <property type="entry name" value="Retrovirus_Pol_polyprotein"/>
</dbReference>
<keyword evidence="6" id="KW-0378">Hydrolase</keyword>
<keyword evidence="2" id="KW-0808">Transferase</keyword>
<evidence type="ECO:0000313" key="9">
    <source>
        <dbReference type="EMBL" id="KAF9424740.1"/>
    </source>
</evidence>
<keyword evidence="5" id="KW-0255">Endonuclease</keyword>
<dbReference type="GO" id="GO:0003964">
    <property type="term" value="F:RNA-directed DNA polymerase activity"/>
    <property type="evidence" value="ECO:0007669"/>
    <property type="project" value="UniProtKB-EC"/>
</dbReference>
<comment type="caution">
    <text evidence="9">The sequence shown here is derived from an EMBL/GenBank/DDBJ whole genome shotgun (WGS) entry which is preliminary data.</text>
</comment>
<gene>
    <name evidence="9" type="ORF">HW555_000041</name>
</gene>
<dbReference type="Gene3D" id="2.40.70.10">
    <property type="entry name" value="Acid Proteases"/>
    <property type="match status" value="1"/>
</dbReference>
<evidence type="ECO:0000256" key="6">
    <source>
        <dbReference type="ARBA" id="ARBA00022801"/>
    </source>
</evidence>
<dbReference type="InterPro" id="IPR041588">
    <property type="entry name" value="Integrase_H2C2"/>
</dbReference>
<dbReference type="GO" id="GO:0004190">
    <property type="term" value="F:aspartic-type endopeptidase activity"/>
    <property type="evidence" value="ECO:0007669"/>
    <property type="project" value="InterPro"/>
</dbReference>
<accession>A0A835GU95</accession>
<dbReference type="PANTHER" id="PTHR37984:SF5">
    <property type="entry name" value="PROTEIN NYNRIN-LIKE"/>
    <property type="match status" value="1"/>
</dbReference>
<reference evidence="9" key="1">
    <citation type="submission" date="2020-08" db="EMBL/GenBank/DDBJ databases">
        <title>Spodoptera exigua strain:BAW_Kor-Di-RS1 Genome sequencing and assembly.</title>
        <authorList>
            <person name="Kim J."/>
            <person name="Nam H.Y."/>
            <person name="Kwon M."/>
            <person name="Choi J.H."/>
            <person name="Cho S.R."/>
            <person name="Kim G.-H."/>
        </authorList>
    </citation>
    <scope>NUCLEOTIDE SEQUENCE</scope>
    <source>
        <strain evidence="9">BAW_Kor-Di-RS1</strain>
        <tissue evidence="9">Whole-body</tissue>
    </source>
</reference>
<dbReference type="Pfam" id="PF17921">
    <property type="entry name" value="Integrase_H2C2"/>
    <property type="match status" value="1"/>
</dbReference>
<dbReference type="PROSITE" id="PS50175">
    <property type="entry name" value="ASP_PROT_RETROV"/>
    <property type="match status" value="1"/>
</dbReference>
<dbReference type="InterPro" id="IPR001969">
    <property type="entry name" value="Aspartic_peptidase_AS"/>
</dbReference>
<dbReference type="GO" id="GO:0006508">
    <property type="term" value="P:proteolysis"/>
    <property type="evidence" value="ECO:0007669"/>
    <property type="project" value="InterPro"/>
</dbReference>
<dbReference type="SUPFAM" id="SSF50630">
    <property type="entry name" value="Acid proteases"/>
    <property type="match status" value="1"/>
</dbReference>